<feature type="compositionally biased region" description="Basic and acidic residues" evidence="1">
    <location>
        <begin position="307"/>
        <end position="316"/>
    </location>
</feature>
<name>A0A1H6U800_9EURY</name>
<feature type="transmembrane region" description="Helical" evidence="2">
    <location>
        <begin position="26"/>
        <end position="49"/>
    </location>
</feature>
<evidence type="ECO:0000256" key="2">
    <source>
        <dbReference type="SAM" id="Phobius"/>
    </source>
</evidence>
<evidence type="ECO:0000313" key="4">
    <source>
        <dbReference type="EMBL" id="SEI88493.1"/>
    </source>
</evidence>
<feature type="region of interest" description="Disordered" evidence="1">
    <location>
        <begin position="297"/>
        <end position="316"/>
    </location>
</feature>
<feature type="transmembrane region" description="Helical" evidence="2">
    <location>
        <begin position="78"/>
        <end position="102"/>
    </location>
</feature>
<protein>
    <recommendedName>
        <fullName evidence="3">Potassium channel domain-containing protein</fullName>
    </recommendedName>
</protein>
<dbReference type="SUPFAM" id="SSF81324">
    <property type="entry name" value="Voltage-gated potassium channels"/>
    <property type="match status" value="1"/>
</dbReference>
<evidence type="ECO:0000313" key="5">
    <source>
        <dbReference type="Proteomes" id="UP000198888"/>
    </source>
</evidence>
<keyword evidence="2" id="KW-1133">Transmembrane helix</keyword>
<gene>
    <name evidence="4" type="ORF">SAMN05444271_11089</name>
</gene>
<keyword evidence="2" id="KW-0472">Membrane</keyword>
<dbReference type="Proteomes" id="UP000198888">
    <property type="component" value="Unassembled WGS sequence"/>
</dbReference>
<dbReference type="RefSeq" id="WP_245708407.1">
    <property type="nucleotide sequence ID" value="NZ_CP024845.1"/>
</dbReference>
<proteinExistence type="predicted"/>
<dbReference type="AlphaFoldDB" id="A0A1H6U800"/>
<feature type="transmembrane region" description="Helical" evidence="2">
    <location>
        <begin position="159"/>
        <end position="179"/>
    </location>
</feature>
<dbReference type="EMBL" id="FNYR01000010">
    <property type="protein sequence ID" value="SEI88493.1"/>
    <property type="molecule type" value="Genomic_DNA"/>
</dbReference>
<dbReference type="Gene3D" id="1.10.287.70">
    <property type="match status" value="1"/>
</dbReference>
<sequence>MDVARLQTVVSTGASPVQIDAIVNPLYVVLGVVLLIALVVDLLWTTLWVDGGSGPLSARLATGVWRILRRLGRRHSRFLSLAGPFVLVLTLSMWIGLLWAGWTFVFAGGEYALIDTRNGGPADWSGRIYYVAYTMFTDGNGDFTPNGDLWEMASSFTTASGMLVATLSVSYILSILGAVSQKRSFANGVTALGMRSEAFLQSGWDGEDFTDLDLLLDTLSSDLNMLAEQHKSYPILHYYHSENETEASAMAVAILADAMFLLEVAVPDANEPNEALTESTRSSVNDYLETLNNAFIQPAEQPPPPPDLDHLREADIPTVSDREFAEALAEREDSRRKLLGAVDADAWYWPSENLE</sequence>
<accession>A0A1H6U800</accession>
<evidence type="ECO:0000256" key="1">
    <source>
        <dbReference type="SAM" id="MobiDB-lite"/>
    </source>
</evidence>
<organism evidence="4 5">
    <name type="scientific">Halohasta litchfieldiae</name>
    <dbReference type="NCBI Taxonomy" id="1073996"/>
    <lineage>
        <taxon>Archaea</taxon>
        <taxon>Methanobacteriati</taxon>
        <taxon>Methanobacteriota</taxon>
        <taxon>Stenosarchaea group</taxon>
        <taxon>Halobacteria</taxon>
        <taxon>Halobacteriales</taxon>
        <taxon>Haloferacaceae</taxon>
        <taxon>Halohasta</taxon>
    </lineage>
</organism>
<dbReference type="STRING" id="1073996.SAMN05444271_11089"/>
<accession>A0A2H4Q3U6</accession>
<keyword evidence="5" id="KW-1185">Reference proteome</keyword>
<evidence type="ECO:0000259" key="3">
    <source>
        <dbReference type="Pfam" id="PF07885"/>
    </source>
</evidence>
<feature type="domain" description="Potassium channel" evidence="3">
    <location>
        <begin position="99"/>
        <end position="176"/>
    </location>
</feature>
<dbReference type="InterPro" id="IPR013099">
    <property type="entry name" value="K_chnl_dom"/>
</dbReference>
<dbReference type="Pfam" id="PF07885">
    <property type="entry name" value="Ion_trans_2"/>
    <property type="match status" value="1"/>
</dbReference>
<dbReference type="KEGG" id="hae:halTADL_2291"/>
<dbReference type="GeneID" id="35003070"/>
<keyword evidence="2" id="KW-0812">Transmembrane</keyword>
<reference evidence="4 5" key="1">
    <citation type="submission" date="2016-10" db="EMBL/GenBank/DDBJ databases">
        <authorList>
            <person name="de Groot N.N."/>
        </authorList>
    </citation>
    <scope>NUCLEOTIDE SEQUENCE [LARGE SCALE GENOMIC DNA]</scope>
    <source>
        <strain evidence="4 5">DSM 22187</strain>
    </source>
</reference>